<dbReference type="PANTHER" id="PTHR10339:SF24">
    <property type="entry name" value="T-CELL ECTO-ADP-RIBOSYLTRANSFERASE 1-RELATED"/>
    <property type="match status" value="1"/>
</dbReference>
<dbReference type="PRINTS" id="PR00970">
    <property type="entry name" value="RIBTRNSFRASE"/>
</dbReference>
<dbReference type="InterPro" id="IPR000768">
    <property type="entry name" value="ART"/>
</dbReference>
<keyword evidence="7" id="KW-0520">NAD</keyword>
<dbReference type="InterPro" id="IPR050999">
    <property type="entry name" value="ADP-ribosyltransferase_ARG"/>
</dbReference>
<dbReference type="Bgee" id="ENSOANG00000015978">
    <property type="expression patterns" value="Expressed in ovary"/>
</dbReference>
<dbReference type="Ensembl" id="ENSOANT00000025121.2">
    <property type="protein sequence ID" value="ENSOANP00000039550.1"/>
    <property type="gene ID" value="ENSOANG00000015978.2"/>
</dbReference>
<reference evidence="8 9" key="1">
    <citation type="journal article" date="2008" name="Nature">
        <title>Genome analysis of the platypus reveals unique signatures of evolution.</title>
        <authorList>
            <person name="Warren W.C."/>
            <person name="Hillier L.W."/>
            <person name="Marshall Graves J.A."/>
            <person name="Birney E."/>
            <person name="Ponting C.P."/>
            <person name="Grutzner F."/>
            <person name="Belov K."/>
            <person name="Miller W."/>
            <person name="Clarke L."/>
            <person name="Chinwalla A.T."/>
            <person name="Yang S.P."/>
            <person name="Heger A."/>
            <person name="Locke D.P."/>
            <person name="Miethke P."/>
            <person name="Waters P.D."/>
            <person name="Veyrunes F."/>
            <person name="Fulton L."/>
            <person name="Fulton B."/>
            <person name="Graves T."/>
            <person name="Wallis J."/>
            <person name="Puente X.S."/>
            <person name="Lopez-Otin C."/>
            <person name="Ordonez G.R."/>
            <person name="Eichler E.E."/>
            <person name="Chen L."/>
            <person name="Cheng Z."/>
            <person name="Deakin J.E."/>
            <person name="Alsop A."/>
            <person name="Thompson K."/>
            <person name="Kirby P."/>
            <person name="Papenfuss A.T."/>
            <person name="Wakefield M.J."/>
            <person name="Olender T."/>
            <person name="Lancet D."/>
            <person name="Huttley G.A."/>
            <person name="Smit A.F."/>
            <person name="Pask A."/>
            <person name="Temple-Smith P."/>
            <person name="Batzer M.A."/>
            <person name="Walker J.A."/>
            <person name="Konkel M.K."/>
            <person name="Harris R.S."/>
            <person name="Whittington C.M."/>
            <person name="Wong E.S."/>
            <person name="Gemmell N.J."/>
            <person name="Buschiazzo E."/>
            <person name="Vargas Jentzsch I.M."/>
            <person name="Merkel A."/>
            <person name="Schmitz J."/>
            <person name="Zemann A."/>
            <person name="Churakov G."/>
            <person name="Kriegs J.O."/>
            <person name="Brosius J."/>
            <person name="Murchison E.P."/>
            <person name="Sachidanandam R."/>
            <person name="Smith C."/>
            <person name="Hannon G.J."/>
            <person name="Tsend-Ayush E."/>
            <person name="McMillan D."/>
            <person name="Attenborough R."/>
            <person name="Rens W."/>
            <person name="Ferguson-Smith M."/>
            <person name="Lefevre C.M."/>
            <person name="Sharp J.A."/>
            <person name="Nicholas K.R."/>
            <person name="Ray D.A."/>
            <person name="Kube M."/>
            <person name="Reinhardt R."/>
            <person name="Pringle T.H."/>
            <person name="Taylor J."/>
            <person name="Jones R.C."/>
            <person name="Nixon B."/>
            <person name="Dacheux J.L."/>
            <person name="Niwa H."/>
            <person name="Sekita Y."/>
            <person name="Huang X."/>
            <person name="Stark A."/>
            <person name="Kheradpour P."/>
            <person name="Kellis M."/>
            <person name="Flicek P."/>
            <person name="Chen Y."/>
            <person name="Webber C."/>
            <person name="Hardison R."/>
            <person name="Nelson J."/>
            <person name="Hallsworth-Pepin K."/>
            <person name="Delehaunty K."/>
            <person name="Markovic C."/>
            <person name="Minx P."/>
            <person name="Feng Y."/>
            <person name="Kremitzki C."/>
            <person name="Mitreva M."/>
            <person name="Glasscock J."/>
            <person name="Wylie T."/>
            <person name="Wohldmann P."/>
            <person name="Thiru P."/>
            <person name="Nhan M.N."/>
            <person name="Pohl C.S."/>
            <person name="Smith S.M."/>
            <person name="Hou S."/>
            <person name="Nefedov M."/>
            <person name="de Jong P.J."/>
            <person name="Renfree M.B."/>
            <person name="Mardis E.R."/>
            <person name="Wilson R.K."/>
        </authorList>
    </citation>
    <scope>NUCLEOTIDE SEQUENCE [LARGE SCALE GENOMIC DNA]</scope>
    <source>
        <strain evidence="8 9">Glennie</strain>
    </source>
</reference>
<dbReference type="PROSITE" id="PS51996">
    <property type="entry name" value="TR_MART"/>
    <property type="match status" value="1"/>
</dbReference>
<dbReference type="EC" id="2.4.2.31" evidence="7"/>
<dbReference type="PANTHER" id="PTHR10339">
    <property type="entry name" value="ADP-RIBOSYLTRANSFERASE"/>
    <property type="match status" value="1"/>
</dbReference>
<dbReference type="Proteomes" id="UP000002279">
    <property type="component" value="Chromosome 2"/>
</dbReference>
<dbReference type="PROSITE" id="PS01291">
    <property type="entry name" value="ART"/>
    <property type="match status" value="1"/>
</dbReference>
<comment type="similarity">
    <text evidence="1 7">Belongs to the Arg-specific ADP-ribosyltransferase family.</text>
</comment>
<evidence type="ECO:0000256" key="4">
    <source>
        <dbReference type="ARBA" id="ARBA00022695"/>
    </source>
</evidence>
<name>A0A6I8NEQ1_ORNAN</name>
<dbReference type="InParanoid" id="A0A6I8NEQ1"/>
<dbReference type="GO" id="GO:0106274">
    <property type="term" value="F:NAD+-protein-arginine ADP-ribosyltransferase activity"/>
    <property type="evidence" value="ECO:0007669"/>
    <property type="project" value="UniProtKB-EC"/>
</dbReference>
<keyword evidence="9" id="KW-1185">Reference proteome</keyword>
<evidence type="ECO:0000256" key="6">
    <source>
        <dbReference type="ARBA" id="ARBA00047597"/>
    </source>
</evidence>
<dbReference type="AlphaFoldDB" id="A0A6I8NEQ1"/>
<keyword evidence="5 7" id="KW-0521">NADP</keyword>
<dbReference type="Pfam" id="PF01129">
    <property type="entry name" value="ART"/>
    <property type="match status" value="1"/>
</dbReference>
<reference evidence="8" key="3">
    <citation type="submission" date="2025-09" db="UniProtKB">
        <authorList>
            <consortium name="Ensembl"/>
        </authorList>
    </citation>
    <scope>IDENTIFICATION</scope>
    <source>
        <strain evidence="8">Glennie</strain>
    </source>
</reference>
<keyword evidence="4" id="KW-0548">Nucleotidyltransferase</keyword>
<dbReference type="Gene3D" id="3.90.176.10">
    <property type="entry name" value="Toxin ADP-ribosyltransferase, Chain A, domain 1"/>
    <property type="match status" value="1"/>
</dbReference>
<dbReference type="GeneTree" id="ENSGT01030000234601"/>
<keyword evidence="2 7" id="KW-0328">Glycosyltransferase</keyword>
<reference evidence="8" key="2">
    <citation type="submission" date="2025-08" db="UniProtKB">
        <authorList>
            <consortium name="Ensembl"/>
        </authorList>
    </citation>
    <scope>IDENTIFICATION</scope>
    <source>
        <strain evidence="8">Glennie</strain>
    </source>
</reference>
<protein>
    <recommendedName>
        <fullName evidence="7">NAD(P)(+)--arginine ADP-ribosyltransferase</fullName>
        <ecNumber evidence="7">2.4.2.31</ecNumber>
    </recommendedName>
    <alternativeName>
        <fullName evidence="7">Mono(ADP-ribosyl)transferase</fullName>
    </alternativeName>
</protein>
<keyword evidence="3 7" id="KW-0808">Transferase</keyword>
<evidence type="ECO:0000256" key="2">
    <source>
        <dbReference type="ARBA" id="ARBA00022676"/>
    </source>
</evidence>
<evidence type="ECO:0000313" key="9">
    <source>
        <dbReference type="Proteomes" id="UP000002279"/>
    </source>
</evidence>
<dbReference type="GO" id="GO:0016779">
    <property type="term" value="F:nucleotidyltransferase activity"/>
    <property type="evidence" value="ECO:0007669"/>
    <property type="project" value="UniProtKB-KW"/>
</dbReference>
<proteinExistence type="inferred from homology"/>
<sequence length="212" mass="25067">TMHCSKKWKNETKQKVSPLPSGFKDEYGIAVMMYTNHRLYLDFNKAVRRNGMSLEYYKNNFWYKAFHFYLTRALQLLPKVKRTMQLFRGSKKKFYHRGMGLMRFGHFGSTSQNSVSEMFGTSTFYTINTSLRVDIQNFSFYEYQREVLSPVNEVFNITPGKEGVHFILNSRKTLACFNCAYKGSDLRRPFLTNPLSLQTKCSYFFSSFNRIY</sequence>
<dbReference type="GO" id="GO:0003950">
    <property type="term" value="F:NAD+ poly-ADP-ribosyltransferase activity"/>
    <property type="evidence" value="ECO:0000318"/>
    <property type="project" value="GO_Central"/>
</dbReference>
<accession>A0A6I8NEQ1</accession>
<evidence type="ECO:0000313" key="8">
    <source>
        <dbReference type="Ensembl" id="ENSOANP00000039550.1"/>
    </source>
</evidence>
<evidence type="ECO:0000256" key="1">
    <source>
        <dbReference type="ARBA" id="ARBA00009558"/>
    </source>
</evidence>
<evidence type="ECO:0000256" key="5">
    <source>
        <dbReference type="ARBA" id="ARBA00022857"/>
    </source>
</evidence>
<organism evidence="8 9">
    <name type="scientific">Ornithorhynchus anatinus</name>
    <name type="common">Duckbill platypus</name>
    <dbReference type="NCBI Taxonomy" id="9258"/>
    <lineage>
        <taxon>Eukaryota</taxon>
        <taxon>Metazoa</taxon>
        <taxon>Chordata</taxon>
        <taxon>Craniata</taxon>
        <taxon>Vertebrata</taxon>
        <taxon>Euteleostomi</taxon>
        <taxon>Mammalia</taxon>
        <taxon>Monotremata</taxon>
        <taxon>Ornithorhynchidae</taxon>
        <taxon>Ornithorhynchus</taxon>
    </lineage>
</organism>
<evidence type="ECO:0000256" key="7">
    <source>
        <dbReference type="RuleBase" id="RU361228"/>
    </source>
</evidence>
<comment type="catalytic activity">
    <reaction evidence="6 7">
        <text>L-arginyl-[protein] + NAD(+) = N(omega)-(ADP-D-ribosyl)-L-arginyl-[protein] + nicotinamide + H(+)</text>
        <dbReference type="Rhea" id="RHEA:19149"/>
        <dbReference type="Rhea" id="RHEA-COMP:10532"/>
        <dbReference type="Rhea" id="RHEA-COMP:15087"/>
        <dbReference type="ChEBI" id="CHEBI:15378"/>
        <dbReference type="ChEBI" id="CHEBI:17154"/>
        <dbReference type="ChEBI" id="CHEBI:29965"/>
        <dbReference type="ChEBI" id="CHEBI:57540"/>
        <dbReference type="ChEBI" id="CHEBI:142554"/>
        <dbReference type="EC" id="2.4.2.31"/>
    </reaction>
</comment>
<evidence type="ECO:0000256" key="3">
    <source>
        <dbReference type="ARBA" id="ARBA00022679"/>
    </source>
</evidence>
<dbReference type="SUPFAM" id="SSF56399">
    <property type="entry name" value="ADP-ribosylation"/>
    <property type="match status" value="1"/>
</dbReference>